<keyword evidence="4" id="KW-1185">Reference proteome</keyword>
<evidence type="ECO:0000256" key="1">
    <source>
        <dbReference type="ARBA" id="ARBA00008520"/>
    </source>
</evidence>
<evidence type="ECO:0008006" key="5">
    <source>
        <dbReference type="Google" id="ProtNLM"/>
    </source>
</evidence>
<sequence>MICNKGPDELHLKKPNDLKAVTICIQDCSTTTDIEKGWIILKTLKMGMALALIMTAAAGCGKEEAGQKSGSNQPQTPAKVVDTTPVTLKFAVHLPINDEFKQLYIEPVTKKYPYITLELVSANSFKVYDQLIAAGEVPDMYISFNGNMPGLKDRGINMDMKALFQQNKLDLKRFGQNYLDDIQYSVTEKGELYGLPLETSFHALYYNKDIFDKFGVPYPKDGMTMEDAYELAKKVTRIDNGVQYRGWDIASIVRLAQPLGLEYIDHKTEKAITSSEGWKRVFQLGQQVYSIPGNEPSKDANKNRLNGFSKDRTIAMLNETNLLSRLKEAEKDGLKWDVVQHPFYKDKPNTFGNATVYMVGAVPQTKHMDQVLQVMEVLTSDEVQMNVSKAGRVSPLNNEAVQKAFGQSDETLKSKNLAGIVKSKPVKYPTYLYREIAEPMTEKKFSQILSSNGDVNSGLRDLDEEINKAVEAEKKK</sequence>
<dbReference type="InterPro" id="IPR006059">
    <property type="entry name" value="SBP"/>
</dbReference>
<dbReference type="InterPro" id="IPR050490">
    <property type="entry name" value="Bact_solute-bd_prot1"/>
</dbReference>
<evidence type="ECO:0000256" key="2">
    <source>
        <dbReference type="ARBA" id="ARBA00022448"/>
    </source>
</evidence>
<dbReference type="EMBL" id="CAJVAS010000018">
    <property type="protein sequence ID" value="CAG7637919.1"/>
    <property type="molecule type" value="Genomic_DNA"/>
</dbReference>
<reference evidence="3" key="1">
    <citation type="submission" date="2021-06" db="EMBL/GenBank/DDBJ databases">
        <authorList>
            <person name="Criscuolo A."/>
        </authorList>
    </citation>
    <scope>NUCLEOTIDE SEQUENCE</scope>
    <source>
        <strain evidence="3">CIP111600</strain>
    </source>
</reference>
<dbReference type="Proteomes" id="UP000693672">
    <property type="component" value="Unassembled WGS sequence"/>
</dbReference>
<organism evidence="3 4">
    <name type="scientific">Paenibacillus solanacearum</name>
    <dbReference type="NCBI Taxonomy" id="2048548"/>
    <lineage>
        <taxon>Bacteria</taxon>
        <taxon>Bacillati</taxon>
        <taxon>Bacillota</taxon>
        <taxon>Bacilli</taxon>
        <taxon>Bacillales</taxon>
        <taxon>Paenibacillaceae</taxon>
        <taxon>Paenibacillus</taxon>
    </lineage>
</organism>
<accession>A0A916K3P2</accession>
<evidence type="ECO:0000313" key="4">
    <source>
        <dbReference type="Proteomes" id="UP000693672"/>
    </source>
</evidence>
<evidence type="ECO:0000313" key="3">
    <source>
        <dbReference type="EMBL" id="CAG7637919.1"/>
    </source>
</evidence>
<dbReference type="AlphaFoldDB" id="A0A916K3P2"/>
<dbReference type="PANTHER" id="PTHR43649:SF29">
    <property type="entry name" value="OSMOPROTECTIVE COMPOUNDS-BINDING PROTEIN GGTB"/>
    <property type="match status" value="1"/>
</dbReference>
<keyword evidence="2" id="KW-0813">Transport</keyword>
<dbReference type="PANTHER" id="PTHR43649">
    <property type="entry name" value="ARABINOSE-BINDING PROTEIN-RELATED"/>
    <property type="match status" value="1"/>
</dbReference>
<proteinExistence type="inferred from homology"/>
<comment type="caution">
    <text evidence="3">The sequence shown here is derived from an EMBL/GenBank/DDBJ whole genome shotgun (WGS) entry which is preliminary data.</text>
</comment>
<comment type="similarity">
    <text evidence="1">Belongs to the bacterial solute-binding protein 1 family.</text>
</comment>
<protein>
    <recommendedName>
        <fullName evidence="5">Extracellular solute-binding protein</fullName>
    </recommendedName>
</protein>
<gene>
    <name evidence="3" type="ORF">PAESOLCIP111_03893</name>
</gene>
<dbReference type="Pfam" id="PF13416">
    <property type="entry name" value="SBP_bac_8"/>
    <property type="match status" value="1"/>
</dbReference>
<name>A0A916K3P2_9BACL</name>